<dbReference type="PANTHER" id="PTHR43791:SF36">
    <property type="entry name" value="TRANSPORTER, PUTATIVE (AFU_ORTHOLOGUE AFUA_6G08340)-RELATED"/>
    <property type="match status" value="1"/>
</dbReference>
<feature type="transmembrane region" description="Helical" evidence="7">
    <location>
        <begin position="513"/>
        <end position="536"/>
    </location>
</feature>
<feature type="transmembrane region" description="Helical" evidence="7">
    <location>
        <begin position="12"/>
        <end position="32"/>
    </location>
</feature>
<evidence type="ECO:0000313" key="9">
    <source>
        <dbReference type="EMBL" id="GBF98121.1"/>
    </source>
</evidence>
<name>A0A2V0PE41_9CHLO</name>
<dbReference type="InterPro" id="IPR011701">
    <property type="entry name" value="MFS"/>
</dbReference>
<organism evidence="9 10">
    <name type="scientific">Raphidocelis subcapitata</name>
    <dbReference type="NCBI Taxonomy" id="307507"/>
    <lineage>
        <taxon>Eukaryota</taxon>
        <taxon>Viridiplantae</taxon>
        <taxon>Chlorophyta</taxon>
        <taxon>core chlorophytes</taxon>
        <taxon>Chlorophyceae</taxon>
        <taxon>CS clade</taxon>
        <taxon>Sphaeropleales</taxon>
        <taxon>Selenastraceae</taxon>
        <taxon>Raphidocelis</taxon>
    </lineage>
</organism>
<feature type="transmembrane region" description="Helical" evidence="7">
    <location>
        <begin position="109"/>
        <end position="127"/>
    </location>
</feature>
<dbReference type="InParanoid" id="A0A2V0PE41"/>
<proteinExistence type="predicted"/>
<feature type="transmembrane region" description="Helical" evidence="7">
    <location>
        <begin position="480"/>
        <end position="501"/>
    </location>
</feature>
<feature type="transmembrane region" description="Helical" evidence="7">
    <location>
        <begin position="335"/>
        <end position="354"/>
    </location>
</feature>
<keyword evidence="5 7" id="KW-0472">Membrane</keyword>
<reference evidence="9 10" key="1">
    <citation type="journal article" date="2018" name="Sci. Rep.">
        <title>Raphidocelis subcapitata (=Pseudokirchneriella subcapitata) provides an insight into genome evolution and environmental adaptations in the Sphaeropleales.</title>
        <authorList>
            <person name="Suzuki S."/>
            <person name="Yamaguchi H."/>
            <person name="Nakajima N."/>
            <person name="Kawachi M."/>
        </authorList>
    </citation>
    <scope>NUCLEOTIDE SEQUENCE [LARGE SCALE GENOMIC DNA]</scope>
    <source>
        <strain evidence="9 10">NIES-35</strain>
    </source>
</reference>
<sequence length="573" mass="56998">MGGQQPEPNEAAPAAAAAAPTPAAAAAAAAALRGARRKLFWRVLAPAWACVFVNFLDKGNLAYGSLQMTRQLGFSPSLYGLGAGLLFVGYAAAMVPANAALPLLGAPRWLAVLCVAWGAVATAGAAVNSAAAFLAVRTLLGVTEAGVVPAILFLLTSHFHQSRLTLPYTAVVLGQTLAQVAGAPLAAAIQLLDGAGGLAGWRWLFLLEGIPALLLAPVMWRLPASVSEAAWLSAEERAAACALLEMPEAAGGPPAKQSGAGRVGGSSSGDGTGGGGSEGGGAAREAGPVRDGKTAAAGDAAAPSQRRSRCGCGGGGGGGVGLNGRCATPRDLARVLALPVVICGSAWSLLFGMATQAFNYFTPMVVASMQDGGLAGPAGAARTPRADRTAVLLSAVPFAAAAAAQAAVAWSSQRSGERRLHTAAAFGVSAASLLLLPLPLARGAPGAAFAVLVVAAAAAFAGTGPNLSWKNAMLAPEDRLLAMPVMVAVTSLGGFAGPFAVGSLRTSSGDFNSGFYLLGACMLAAAAMVAAFPPGWAARGSEERARGEARGAARRAARRRAREAAAAGGVLWV</sequence>
<protein>
    <recommendedName>
        <fullName evidence="8">Major facilitator superfamily (MFS) profile domain-containing protein</fullName>
    </recommendedName>
</protein>
<dbReference type="EMBL" id="BDRX01000116">
    <property type="protein sequence ID" value="GBF98121.1"/>
    <property type="molecule type" value="Genomic_DNA"/>
</dbReference>
<evidence type="ECO:0000256" key="4">
    <source>
        <dbReference type="ARBA" id="ARBA00022989"/>
    </source>
</evidence>
<feature type="transmembrane region" description="Helical" evidence="7">
    <location>
        <begin position="422"/>
        <end position="441"/>
    </location>
</feature>
<evidence type="ECO:0000256" key="5">
    <source>
        <dbReference type="ARBA" id="ARBA00023136"/>
    </source>
</evidence>
<comment type="caution">
    <text evidence="9">The sequence shown here is derived from an EMBL/GenBank/DDBJ whole genome shotgun (WGS) entry which is preliminary data.</text>
</comment>
<evidence type="ECO:0000256" key="7">
    <source>
        <dbReference type="SAM" id="Phobius"/>
    </source>
</evidence>
<keyword evidence="3 7" id="KW-0812">Transmembrane</keyword>
<feature type="transmembrane region" description="Helical" evidence="7">
    <location>
        <begin position="390"/>
        <end position="410"/>
    </location>
</feature>
<feature type="transmembrane region" description="Helical" evidence="7">
    <location>
        <begin position="133"/>
        <end position="156"/>
    </location>
</feature>
<feature type="transmembrane region" description="Helical" evidence="7">
    <location>
        <begin position="447"/>
        <end position="468"/>
    </location>
</feature>
<dbReference type="Proteomes" id="UP000247498">
    <property type="component" value="Unassembled WGS sequence"/>
</dbReference>
<dbReference type="STRING" id="307507.A0A2V0PE41"/>
<accession>A0A2V0PE41</accession>
<evidence type="ECO:0000256" key="2">
    <source>
        <dbReference type="ARBA" id="ARBA00022448"/>
    </source>
</evidence>
<evidence type="ECO:0000256" key="3">
    <source>
        <dbReference type="ARBA" id="ARBA00022692"/>
    </source>
</evidence>
<feature type="compositionally biased region" description="Gly residues" evidence="6">
    <location>
        <begin position="261"/>
        <end position="282"/>
    </location>
</feature>
<dbReference type="GO" id="GO:0022857">
    <property type="term" value="F:transmembrane transporter activity"/>
    <property type="evidence" value="ECO:0007669"/>
    <property type="project" value="InterPro"/>
</dbReference>
<keyword evidence="4 7" id="KW-1133">Transmembrane helix</keyword>
<dbReference type="PANTHER" id="PTHR43791">
    <property type="entry name" value="PERMEASE-RELATED"/>
    <property type="match status" value="1"/>
</dbReference>
<evidence type="ECO:0000256" key="1">
    <source>
        <dbReference type="ARBA" id="ARBA00004141"/>
    </source>
</evidence>
<dbReference type="Gene3D" id="1.20.1250.20">
    <property type="entry name" value="MFS general substrate transporter like domains"/>
    <property type="match status" value="2"/>
</dbReference>
<keyword evidence="10" id="KW-1185">Reference proteome</keyword>
<evidence type="ECO:0000259" key="8">
    <source>
        <dbReference type="PROSITE" id="PS50850"/>
    </source>
</evidence>
<feature type="domain" description="Major facilitator superfamily (MFS) profile" evidence="8">
    <location>
        <begin position="43"/>
        <end position="537"/>
    </location>
</feature>
<dbReference type="AlphaFoldDB" id="A0A2V0PE41"/>
<feature type="transmembrane region" description="Helical" evidence="7">
    <location>
        <begin position="76"/>
        <end position="97"/>
    </location>
</feature>
<evidence type="ECO:0000256" key="6">
    <source>
        <dbReference type="SAM" id="MobiDB-lite"/>
    </source>
</evidence>
<dbReference type="InterPro" id="IPR020846">
    <property type="entry name" value="MFS_dom"/>
</dbReference>
<dbReference type="Pfam" id="PF07690">
    <property type="entry name" value="MFS_1"/>
    <property type="match status" value="1"/>
</dbReference>
<feature type="transmembrane region" description="Helical" evidence="7">
    <location>
        <begin position="168"/>
        <end position="189"/>
    </location>
</feature>
<dbReference type="OrthoDB" id="1706866at2759"/>
<evidence type="ECO:0000313" key="10">
    <source>
        <dbReference type="Proteomes" id="UP000247498"/>
    </source>
</evidence>
<comment type="subcellular location">
    <subcellularLocation>
        <location evidence="1">Membrane</location>
        <topology evidence="1">Multi-pass membrane protein</topology>
    </subcellularLocation>
</comment>
<dbReference type="InterPro" id="IPR036259">
    <property type="entry name" value="MFS_trans_sf"/>
</dbReference>
<keyword evidence="2" id="KW-0813">Transport</keyword>
<dbReference type="PROSITE" id="PS50850">
    <property type="entry name" value="MFS"/>
    <property type="match status" value="1"/>
</dbReference>
<feature type="region of interest" description="Disordered" evidence="6">
    <location>
        <begin position="250"/>
        <end position="309"/>
    </location>
</feature>
<gene>
    <name evidence="9" type="ORF">Rsub_10868</name>
</gene>
<dbReference type="SUPFAM" id="SSF103473">
    <property type="entry name" value="MFS general substrate transporter"/>
    <property type="match status" value="1"/>
</dbReference>
<dbReference type="GO" id="GO:0016020">
    <property type="term" value="C:membrane"/>
    <property type="evidence" value="ECO:0007669"/>
    <property type="project" value="UniProtKB-SubCell"/>
</dbReference>